<keyword evidence="3" id="KW-0547">Nucleotide-binding</keyword>
<dbReference type="Gene3D" id="3.40.50.12780">
    <property type="entry name" value="N-terminal domain of ligase-like"/>
    <property type="match status" value="1"/>
</dbReference>
<evidence type="ECO:0000256" key="3">
    <source>
        <dbReference type="ARBA" id="ARBA00022741"/>
    </source>
</evidence>
<evidence type="ECO:0000259" key="6">
    <source>
        <dbReference type="Pfam" id="PF13193"/>
    </source>
</evidence>
<dbReference type="InterPro" id="IPR025110">
    <property type="entry name" value="AMP-bd_C"/>
</dbReference>
<dbReference type="RefSeq" id="WP_379525297.1">
    <property type="nucleotide sequence ID" value="NZ_JBHSPA010000136.1"/>
</dbReference>
<keyword evidence="2" id="KW-0436">Ligase</keyword>
<protein>
    <submittedName>
        <fullName evidence="7">Acyl-CoA synthetase</fullName>
    </submittedName>
</protein>
<sequence>MIDLSRYQELIQAHEWTVPERYNVAADIADKHPRDKLAMIWTDNTGADRRVFWGELQDLAGRFANCYAALGVGKGDRVAILLPSSPETAAAIIAVLKLGAIGVPMAALWSDDSLRYRLSDAGVSLLVTDEKNAARGLSEHAGSTFVVTGPESVEGYPAEHETADTSADDPALIYYTSGSTGNPKGVVSAHRGLIGHNEFAYCQDLRDGETSYWMGDWAWGVYKILGPWRYGAVNFVHATERRYDPEGLLEALSRHQVSNLFVNPTGLRLMMREVPDAGSRFPQAFRVCCSANEPLGEAESAWFTEQFGIPVLQNYGMTEAYPMAGNFTGVPVKPGSMGLPVPGWDVRVLDEHERESPTDEPGEICLRARSNPQYPLGYWNRPEESARAFGGEWFHTGDLARADADGYLFYLGRKDDVIKSSGYRISPAEVEEACARHPGVLEAGVIGVPDPERGRRVKAFVIPAPGHAPGAELAADIKEFVRAGHSSFGYPKVIEFVDDLPRSQSGKVSRAPLRTRRPGLEY</sequence>
<dbReference type="Pfam" id="PF00501">
    <property type="entry name" value="AMP-binding"/>
    <property type="match status" value="1"/>
</dbReference>
<accession>A0ABW1DF54</accession>
<dbReference type="Gene3D" id="3.30.300.30">
    <property type="match status" value="1"/>
</dbReference>
<organism evidence="7 8">
    <name type="scientific">Nonomuraea insulae</name>
    <dbReference type="NCBI Taxonomy" id="1616787"/>
    <lineage>
        <taxon>Bacteria</taxon>
        <taxon>Bacillati</taxon>
        <taxon>Actinomycetota</taxon>
        <taxon>Actinomycetes</taxon>
        <taxon>Streptosporangiales</taxon>
        <taxon>Streptosporangiaceae</taxon>
        <taxon>Nonomuraea</taxon>
    </lineage>
</organism>
<gene>
    <name evidence="7" type="ORF">ACFPZ3_69775</name>
</gene>
<dbReference type="EMBL" id="JBHSPA010000136">
    <property type="protein sequence ID" value="MFC5835890.1"/>
    <property type="molecule type" value="Genomic_DNA"/>
</dbReference>
<dbReference type="PANTHER" id="PTHR43605">
    <property type="entry name" value="ACYL-COENZYME A SYNTHETASE"/>
    <property type="match status" value="1"/>
</dbReference>
<comment type="caution">
    <text evidence="7">The sequence shown here is derived from an EMBL/GenBank/DDBJ whole genome shotgun (WGS) entry which is preliminary data.</text>
</comment>
<evidence type="ECO:0000313" key="8">
    <source>
        <dbReference type="Proteomes" id="UP001596058"/>
    </source>
</evidence>
<evidence type="ECO:0000313" key="7">
    <source>
        <dbReference type="EMBL" id="MFC5835890.1"/>
    </source>
</evidence>
<reference evidence="8" key="1">
    <citation type="journal article" date="2019" name="Int. J. Syst. Evol. Microbiol.">
        <title>The Global Catalogue of Microorganisms (GCM) 10K type strain sequencing project: providing services to taxonomists for standard genome sequencing and annotation.</title>
        <authorList>
            <consortium name="The Broad Institute Genomics Platform"/>
            <consortium name="The Broad Institute Genome Sequencing Center for Infectious Disease"/>
            <person name="Wu L."/>
            <person name="Ma J."/>
        </authorList>
    </citation>
    <scope>NUCLEOTIDE SEQUENCE [LARGE SCALE GENOMIC DNA]</scope>
    <source>
        <strain evidence="8">CCUG 53903</strain>
    </source>
</reference>
<dbReference type="InterPro" id="IPR020845">
    <property type="entry name" value="AMP-binding_CS"/>
</dbReference>
<dbReference type="Proteomes" id="UP001596058">
    <property type="component" value="Unassembled WGS sequence"/>
</dbReference>
<dbReference type="InterPro" id="IPR045851">
    <property type="entry name" value="AMP-bd_C_sf"/>
</dbReference>
<dbReference type="InterPro" id="IPR042099">
    <property type="entry name" value="ANL_N_sf"/>
</dbReference>
<dbReference type="Pfam" id="PF13193">
    <property type="entry name" value="AMP-binding_C"/>
    <property type="match status" value="1"/>
</dbReference>
<dbReference type="InterPro" id="IPR000873">
    <property type="entry name" value="AMP-dep_synth/lig_dom"/>
</dbReference>
<dbReference type="InterPro" id="IPR051087">
    <property type="entry name" value="Mitochondrial_ACSM"/>
</dbReference>
<evidence type="ECO:0000259" key="5">
    <source>
        <dbReference type="Pfam" id="PF00501"/>
    </source>
</evidence>
<dbReference type="SUPFAM" id="SSF56801">
    <property type="entry name" value="Acetyl-CoA synthetase-like"/>
    <property type="match status" value="1"/>
</dbReference>
<proteinExistence type="inferred from homology"/>
<name>A0ABW1DF54_9ACTN</name>
<dbReference type="PROSITE" id="PS00455">
    <property type="entry name" value="AMP_BINDING"/>
    <property type="match status" value="1"/>
</dbReference>
<evidence type="ECO:0000256" key="2">
    <source>
        <dbReference type="ARBA" id="ARBA00022598"/>
    </source>
</evidence>
<keyword evidence="4" id="KW-0067">ATP-binding</keyword>
<evidence type="ECO:0000256" key="4">
    <source>
        <dbReference type="ARBA" id="ARBA00022840"/>
    </source>
</evidence>
<keyword evidence="8" id="KW-1185">Reference proteome</keyword>
<dbReference type="PANTHER" id="PTHR43605:SF10">
    <property type="entry name" value="ACYL-COA SYNTHETASE MEDIUM CHAIN FAMILY MEMBER 3"/>
    <property type="match status" value="1"/>
</dbReference>
<feature type="domain" description="AMP-dependent synthetase/ligase" evidence="5">
    <location>
        <begin position="29"/>
        <end position="369"/>
    </location>
</feature>
<evidence type="ECO:0000256" key="1">
    <source>
        <dbReference type="ARBA" id="ARBA00006432"/>
    </source>
</evidence>
<comment type="similarity">
    <text evidence="1">Belongs to the ATP-dependent AMP-binding enzyme family.</text>
</comment>
<feature type="domain" description="AMP-binding enzyme C-terminal" evidence="6">
    <location>
        <begin position="429"/>
        <end position="507"/>
    </location>
</feature>